<evidence type="ECO:0000313" key="2">
    <source>
        <dbReference type="Proteomes" id="UP001233999"/>
    </source>
</evidence>
<gene>
    <name evidence="1" type="ORF">L9F63_021855</name>
</gene>
<reference evidence="1" key="2">
    <citation type="submission" date="2023-05" db="EMBL/GenBank/DDBJ databases">
        <authorList>
            <person name="Fouks B."/>
        </authorList>
    </citation>
    <scope>NUCLEOTIDE SEQUENCE</scope>
    <source>
        <strain evidence="1">Stay&amp;Tobe</strain>
        <tissue evidence="1">Testes</tissue>
    </source>
</reference>
<accession>A0AAD7ZN77</accession>
<keyword evidence="2" id="KW-1185">Reference proteome</keyword>
<feature type="non-terminal residue" evidence="1">
    <location>
        <position position="51"/>
    </location>
</feature>
<name>A0AAD7ZN77_DIPPU</name>
<dbReference type="EMBL" id="JASPKZ010007525">
    <property type="protein sequence ID" value="KAJ9583805.1"/>
    <property type="molecule type" value="Genomic_DNA"/>
</dbReference>
<evidence type="ECO:0000313" key="1">
    <source>
        <dbReference type="EMBL" id="KAJ9583805.1"/>
    </source>
</evidence>
<reference evidence="1" key="1">
    <citation type="journal article" date="2023" name="IScience">
        <title>Live-bearing cockroach genome reveals convergent evolutionary mechanisms linked to viviparity in insects and beyond.</title>
        <authorList>
            <person name="Fouks B."/>
            <person name="Harrison M.C."/>
            <person name="Mikhailova A.A."/>
            <person name="Marchal E."/>
            <person name="English S."/>
            <person name="Carruthers M."/>
            <person name="Jennings E.C."/>
            <person name="Chiamaka E.L."/>
            <person name="Frigard R.A."/>
            <person name="Pippel M."/>
            <person name="Attardo G.M."/>
            <person name="Benoit J.B."/>
            <person name="Bornberg-Bauer E."/>
            <person name="Tobe S.S."/>
        </authorList>
    </citation>
    <scope>NUCLEOTIDE SEQUENCE</scope>
    <source>
        <strain evidence="1">Stay&amp;Tobe</strain>
    </source>
</reference>
<organism evidence="1 2">
    <name type="scientific">Diploptera punctata</name>
    <name type="common">Pacific beetle cockroach</name>
    <dbReference type="NCBI Taxonomy" id="6984"/>
    <lineage>
        <taxon>Eukaryota</taxon>
        <taxon>Metazoa</taxon>
        <taxon>Ecdysozoa</taxon>
        <taxon>Arthropoda</taxon>
        <taxon>Hexapoda</taxon>
        <taxon>Insecta</taxon>
        <taxon>Pterygota</taxon>
        <taxon>Neoptera</taxon>
        <taxon>Polyneoptera</taxon>
        <taxon>Dictyoptera</taxon>
        <taxon>Blattodea</taxon>
        <taxon>Blaberoidea</taxon>
        <taxon>Blaberidae</taxon>
        <taxon>Diplopterinae</taxon>
        <taxon>Diploptera</taxon>
    </lineage>
</organism>
<comment type="caution">
    <text evidence="1">The sequence shown here is derived from an EMBL/GenBank/DDBJ whole genome shotgun (WGS) entry which is preliminary data.</text>
</comment>
<protein>
    <submittedName>
        <fullName evidence="1">Uncharacterized protein</fullName>
    </submittedName>
</protein>
<feature type="non-terminal residue" evidence="1">
    <location>
        <position position="1"/>
    </location>
</feature>
<dbReference type="AlphaFoldDB" id="A0AAD7ZN77"/>
<proteinExistence type="predicted"/>
<sequence length="51" mass="5910">KSQVVRSMMGLSMTEYRTSQMQDLERYRLSQVVQTYKGIANSHVLQISQTT</sequence>
<dbReference type="Proteomes" id="UP001233999">
    <property type="component" value="Unassembled WGS sequence"/>
</dbReference>